<dbReference type="EMBL" id="CM037158">
    <property type="protein sequence ID" value="KAH7850903.1"/>
    <property type="molecule type" value="Genomic_DNA"/>
</dbReference>
<accession>A0ACB7YCS8</accession>
<evidence type="ECO:0000313" key="2">
    <source>
        <dbReference type="Proteomes" id="UP000828048"/>
    </source>
</evidence>
<proteinExistence type="predicted"/>
<dbReference type="Proteomes" id="UP000828048">
    <property type="component" value="Chromosome 8"/>
</dbReference>
<reference evidence="1 2" key="1">
    <citation type="journal article" date="2021" name="Hortic Res">
        <title>High-quality reference genome and annotation aids understanding of berry development for evergreen blueberry (Vaccinium darrowii).</title>
        <authorList>
            <person name="Yu J."/>
            <person name="Hulse-Kemp A.M."/>
            <person name="Babiker E."/>
            <person name="Staton M."/>
        </authorList>
    </citation>
    <scope>NUCLEOTIDE SEQUENCE [LARGE SCALE GENOMIC DNA]</scope>
    <source>
        <strain evidence="2">cv. NJ 8807/NJ 8810</strain>
        <tissue evidence="1">Young leaf</tissue>
    </source>
</reference>
<organism evidence="1 2">
    <name type="scientific">Vaccinium darrowii</name>
    <dbReference type="NCBI Taxonomy" id="229202"/>
    <lineage>
        <taxon>Eukaryota</taxon>
        <taxon>Viridiplantae</taxon>
        <taxon>Streptophyta</taxon>
        <taxon>Embryophyta</taxon>
        <taxon>Tracheophyta</taxon>
        <taxon>Spermatophyta</taxon>
        <taxon>Magnoliopsida</taxon>
        <taxon>eudicotyledons</taxon>
        <taxon>Gunneridae</taxon>
        <taxon>Pentapetalae</taxon>
        <taxon>asterids</taxon>
        <taxon>Ericales</taxon>
        <taxon>Ericaceae</taxon>
        <taxon>Vaccinioideae</taxon>
        <taxon>Vaccinieae</taxon>
        <taxon>Vaccinium</taxon>
    </lineage>
</organism>
<comment type="caution">
    <text evidence="1">The sequence shown here is derived from an EMBL/GenBank/DDBJ whole genome shotgun (WGS) entry which is preliminary data.</text>
</comment>
<sequence length="193" mass="22024">MNILHCDSLISSSLKIVSIPTSYGNPEEGNEVEKETETYSQLSSLTSLIVENIQGLKCPPSWFFQGLTGLQELSLSGCQELTSLWNSESRRHDRLLALRRLVIKRCPLLISLFKDEKEEEGGLELHEELPYTMMLEYLKIEDCKKLEKLPRGLHNLKFLQELIINTCPCLISFPKTGFPPMLKTLRIDKCIAL</sequence>
<protein>
    <submittedName>
        <fullName evidence="1">Uncharacterized protein</fullName>
    </submittedName>
</protein>
<gene>
    <name evidence="1" type="ORF">Vadar_004434</name>
</gene>
<evidence type="ECO:0000313" key="1">
    <source>
        <dbReference type="EMBL" id="KAH7850903.1"/>
    </source>
</evidence>
<keyword evidence="2" id="KW-1185">Reference proteome</keyword>
<name>A0ACB7YCS8_9ERIC</name>